<dbReference type="Proteomes" id="UP000184301">
    <property type="component" value="Unassembled WGS sequence"/>
</dbReference>
<dbReference type="InterPro" id="IPR000281">
    <property type="entry name" value="HTH_RpiR"/>
</dbReference>
<dbReference type="Pfam" id="PF01418">
    <property type="entry name" value="HTH_6"/>
    <property type="match status" value="1"/>
</dbReference>
<dbReference type="InterPro" id="IPR047640">
    <property type="entry name" value="RpiR-like"/>
</dbReference>
<keyword evidence="1" id="KW-0805">Transcription regulation</keyword>
<evidence type="ECO:0000313" key="7">
    <source>
        <dbReference type="Proteomes" id="UP000184301"/>
    </source>
</evidence>
<accession>A0A1M6MLI3</accession>
<feature type="domain" description="HTH rpiR-type" evidence="4">
    <location>
        <begin position="5"/>
        <end position="81"/>
    </location>
</feature>
<keyword evidence="7" id="KW-1185">Reference proteome</keyword>
<dbReference type="InterPro" id="IPR009057">
    <property type="entry name" value="Homeodomain-like_sf"/>
</dbReference>
<dbReference type="RefSeq" id="WP_073107826.1">
    <property type="nucleotide sequence ID" value="NZ_FQZY01000019.1"/>
</dbReference>
<evidence type="ECO:0000259" key="5">
    <source>
        <dbReference type="PROSITE" id="PS51464"/>
    </source>
</evidence>
<dbReference type="EMBL" id="FQZY01000019">
    <property type="protein sequence ID" value="SHJ84133.1"/>
    <property type="molecule type" value="Genomic_DNA"/>
</dbReference>
<protein>
    <submittedName>
        <fullName evidence="6">Transcriptional regulator, RpiR family</fullName>
    </submittedName>
</protein>
<evidence type="ECO:0000256" key="1">
    <source>
        <dbReference type="ARBA" id="ARBA00023015"/>
    </source>
</evidence>
<dbReference type="InterPro" id="IPR035472">
    <property type="entry name" value="RpiR-like_SIS"/>
</dbReference>
<dbReference type="GO" id="GO:0097367">
    <property type="term" value="F:carbohydrate derivative binding"/>
    <property type="evidence" value="ECO:0007669"/>
    <property type="project" value="InterPro"/>
</dbReference>
<dbReference type="Gene3D" id="3.40.50.10490">
    <property type="entry name" value="Glucose-6-phosphate isomerase like protein, domain 1"/>
    <property type="match status" value="1"/>
</dbReference>
<dbReference type="InterPro" id="IPR036388">
    <property type="entry name" value="WH-like_DNA-bd_sf"/>
</dbReference>
<dbReference type="Pfam" id="PF01380">
    <property type="entry name" value="SIS"/>
    <property type="match status" value="1"/>
</dbReference>
<dbReference type="CDD" id="cd05013">
    <property type="entry name" value="SIS_RpiR"/>
    <property type="match status" value="1"/>
</dbReference>
<dbReference type="STRING" id="1121950.SAMN02745243_01513"/>
<reference evidence="6 7" key="1">
    <citation type="submission" date="2016-11" db="EMBL/GenBank/DDBJ databases">
        <authorList>
            <person name="Jaros S."/>
            <person name="Januszkiewicz K."/>
            <person name="Wedrychowicz H."/>
        </authorList>
    </citation>
    <scope>NUCLEOTIDE SEQUENCE [LARGE SCALE GENOMIC DNA]</scope>
    <source>
        <strain evidence="6 7">DSM 15480</strain>
    </source>
</reference>
<evidence type="ECO:0000313" key="6">
    <source>
        <dbReference type="EMBL" id="SHJ84133.1"/>
    </source>
</evidence>
<evidence type="ECO:0000256" key="3">
    <source>
        <dbReference type="ARBA" id="ARBA00023163"/>
    </source>
</evidence>
<name>A0A1M6MLI3_9FIRM</name>
<dbReference type="PROSITE" id="PS51464">
    <property type="entry name" value="SIS"/>
    <property type="match status" value="1"/>
</dbReference>
<organism evidence="6 7">
    <name type="scientific">Hespellia stercorisuis DSM 15480</name>
    <dbReference type="NCBI Taxonomy" id="1121950"/>
    <lineage>
        <taxon>Bacteria</taxon>
        <taxon>Bacillati</taxon>
        <taxon>Bacillota</taxon>
        <taxon>Clostridia</taxon>
        <taxon>Lachnospirales</taxon>
        <taxon>Lachnospiraceae</taxon>
        <taxon>Hespellia</taxon>
    </lineage>
</organism>
<dbReference type="PANTHER" id="PTHR30514">
    <property type="entry name" value="GLUCOKINASE"/>
    <property type="match status" value="1"/>
</dbReference>
<dbReference type="GO" id="GO:0003677">
    <property type="term" value="F:DNA binding"/>
    <property type="evidence" value="ECO:0007669"/>
    <property type="project" value="UniProtKB-KW"/>
</dbReference>
<dbReference type="GO" id="GO:1901135">
    <property type="term" value="P:carbohydrate derivative metabolic process"/>
    <property type="evidence" value="ECO:0007669"/>
    <property type="project" value="InterPro"/>
</dbReference>
<proteinExistence type="predicted"/>
<gene>
    <name evidence="6" type="ORF">SAMN02745243_01513</name>
</gene>
<dbReference type="InterPro" id="IPR046348">
    <property type="entry name" value="SIS_dom_sf"/>
</dbReference>
<evidence type="ECO:0000256" key="2">
    <source>
        <dbReference type="ARBA" id="ARBA00023125"/>
    </source>
</evidence>
<dbReference type="InterPro" id="IPR001347">
    <property type="entry name" value="SIS_dom"/>
</dbReference>
<dbReference type="GO" id="GO:0003700">
    <property type="term" value="F:DNA-binding transcription factor activity"/>
    <property type="evidence" value="ECO:0007669"/>
    <property type="project" value="InterPro"/>
</dbReference>
<sequence>MERQQNVLDQICIMYDSFFEQEKKIASYIMQNHKEVVNMTIGELAKESGTSVATISRFCKKCNVDGFHHLKISLAKEIVESNDDVKVSNDISRGDIEQSLQNILANKTEEIKQTISMINCSELDQILDIIQIANLVQLVAVGNTIPVALDGAFKFNEIGIKAVSGTIWETQLAFALTLKKGDVMILISNSGESKRVCMMAEEAKKNGVITIGITNNPNSTLGEIVDFHIKTATREKLFLNEFCFSRVSAMTVMEIFYLFLTVGQKKSYEHLSYCENLMADEKL</sequence>
<feature type="domain" description="SIS" evidence="5">
    <location>
        <begin position="126"/>
        <end position="266"/>
    </location>
</feature>
<keyword evidence="3" id="KW-0804">Transcription</keyword>
<dbReference type="PANTHER" id="PTHR30514:SF1">
    <property type="entry name" value="HTH-TYPE TRANSCRIPTIONAL REGULATOR HEXR-RELATED"/>
    <property type="match status" value="1"/>
</dbReference>
<keyword evidence="2" id="KW-0238">DNA-binding</keyword>
<dbReference type="Gene3D" id="1.10.10.10">
    <property type="entry name" value="Winged helix-like DNA-binding domain superfamily/Winged helix DNA-binding domain"/>
    <property type="match status" value="1"/>
</dbReference>
<dbReference type="SUPFAM" id="SSF46689">
    <property type="entry name" value="Homeodomain-like"/>
    <property type="match status" value="1"/>
</dbReference>
<dbReference type="SUPFAM" id="SSF53697">
    <property type="entry name" value="SIS domain"/>
    <property type="match status" value="1"/>
</dbReference>
<dbReference type="OrthoDB" id="9762536at2"/>
<evidence type="ECO:0000259" key="4">
    <source>
        <dbReference type="PROSITE" id="PS51071"/>
    </source>
</evidence>
<dbReference type="PROSITE" id="PS51071">
    <property type="entry name" value="HTH_RPIR"/>
    <property type="match status" value="1"/>
</dbReference>
<dbReference type="AlphaFoldDB" id="A0A1M6MLI3"/>